<dbReference type="RefSeq" id="WP_175589897.1">
    <property type="nucleotide sequence ID" value="NZ_JABWGN010000005.1"/>
</dbReference>
<evidence type="ECO:0000313" key="1">
    <source>
        <dbReference type="EMBL" id="NUW32440.1"/>
    </source>
</evidence>
<organism evidence="1 2">
    <name type="scientific">Nonomuraea montanisoli</name>
    <dbReference type="NCBI Taxonomy" id="2741721"/>
    <lineage>
        <taxon>Bacteria</taxon>
        <taxon>Bacillati</taxon>
        <taxon>Actinomycetota</taxon>
        <taxon>Actinomycetes</taxon>
        <taxon>Streptosporangiales</taxon>
        <taxon>Streptosporangiaceae</taxon>
        <taxon>Nonomuraea</taxon>
    </lineage>
</organism>
<dbReference type="EMBL" id="JABWGN010000005">
    <property type="protein sequence ID" value="NUW32440.1"/>
    <property type="molecule type" value="Genomic_DNA"/>
</dbReference>
<protein>
    <submittedName>
        <fullName evidence="1">Uncharacterized protein</fullName>
    </submittedName>
</protein>
<name>A0A7Y6I7Z0_9ACTN</name>
<reference evidence="1 2" key="1">
    <citation type="submission" date="2020-06" db="EMBL/GenBank/DDBJ databases">
        <title>Nonomuraea sp. SMC257, a novel actinomycete isolated from soil.</title>
        <authorList>
            <person name="Chanama M."/>
        </authorList>
    </citation>
    <scope>NUCLEOTIDE SEQUENCE [LARGE SCALE GENOMIC DNA]</scope>
    <source>
        <strain evidence="1 2">SMC257</strain>
    </source>
</reference>
<comment type="caution">
    <text evidence="1">The sequence shown here is derived from an EMBL/GenBank/DDBJ whole genome shotgun (WGS) entry which is preliminary data.</text>
</comment>
<gene>
    <name evidence="1" type="ORF">HTZ77_13515</name>
</gene>
<accession>A0A7Y6I7Z0</accession>
<sequence length="125" mass="14556">MRQDTGHVFEHDVYTVLMAADPTLSPDALDQVPEHKRPVLKPELFEFYASRYSRHTIAVCCDVKVDHWVLFGTDEAPEWGEPVEYQQKMRGRLRTAVLRRVSARGVSRFGRGRRRLWICCVAARR</sequence>
<evidence type="ECO:0000313" key="2">
    <source>
        <dbReference type="Proteomes" id="UP000586042"/>
    </source>
</evidence>
<dbReference type="Proteomes" id="UP000586042">
    <property type="component" value="Unassembled WGS sequence"/>
</dbReference>
<dbReference type="AlphaFoldDB" id="A0A7Y6I7Z0"/>
<proteinExistence type="predicted"/>
<keyword evidence="2" id="KW-1185">Reference proteome</keyword>